<feature type="non-terminal residue" evidence="3">
    <location>
        <position position="221"/>
    </location>
</feature>
<dbReference type="AlphaFoldDB" id="A0A482VVM5"/>
<dbReference type="STRING" id="1661398.A0A482VVM5"/>
<comment type="caution">
    <text evidence="3">The sequence shown here is derived from an EMBL/GenBank/DDBJ whole genome shotgun (WGS) entry which is preliminary data.</text>
</comment>
<protein>
    <recommendedName>
        <fullName evidence="2">Nose resistant-to-fluoxetine protein N-terminal domain-containing protein</fullName>
    </recommendedName>
</protein>
<proteinExistence type="predicted"/>
<feature type="non-terminal residue" evidence="3">
    <location>
        <position position="1"/>
    </location>
</feature>
<dbReference type="InterPro" id="IPR006621">
    <property type="entry name" value="Nose-resist-to-fluoxetine_N"/>
</dbReference>
<evidence type="ECO:0000256" key="1">
    <source>
        <dbReference type="SAM" id="Phobius"/>
    </source>
</evidence>
<evidence type="ECO:0000313" key="3">
    <source>
        <dbReference type="EMBL" id="RZC36810.1"/>
    </source>
</evidence>
<evidence type="ECO:0000259" key="2">
    <source>
        <dbReference type="Pfam" id="PF20146"/>
    </source>
</evidence>
<feature type="domain" description="Nose resistant-to-fluoxetine protein N-terminal" evidence="2">
    <location>
        <begin position="1"/>
        <end position="91"/>
    </location>
</feature>
<gene>
    <name evidence="3" type="ORF">BDFB_008800</name>
</gene>
<dbReference type="InterPro" id="IPR052728">
    <property type="entry name" value="O2_lipid_transport_reg"/>
</dbReference>
<dbReference type="Pfam" id="PF20146">
    <property type="entry name" value="NRF"/>
    <property type="match status" value="1"/>
</dbReference>
<dbReference type="Proteomes" id="UP000292052">
    <property type="component" value="Unassembled WGS sequence"/>
</dbReference>
<dbReference type="PANTHER" id="PTHR11161">
    <property type="entry name" value="O-ACYLTRANSFERASE"/>
    <property type="match status" value="1"/>
</dbReference>
<dbReference type="OrthoDB" id="6764750at2759"/>
<dbReference type="PANTHER" id="PTHR11161:SF4">
    <property type="entry name" value="DROP DEAD"/>
    <property type="match status" value="1"/>
</dbReference>
<feature type="transmembrane region" description="Helical" evidence="1">
    <location>
        <begin position="192"/>
        <end position="213"/>
    </location>
</feature>
<feature type="transmembrane region" description="Helical" evidence="1">
    <location>
        <begin position="131"/>
        <end position="150"/>
    </location>
</feature>
<keyword evidence="1" id="KW-0812">Transmembrane</keyword>
<sequence length="221" mass="25179">ILNGNVNQLGDFDLCLQSNEKDHNINGQYCLSSIQIESVGYSPYLLALHRLMQSHFHFKSELDDPGHRVPRFSSIQWALCVPSGCSPRDVEFGLTDTLSKIFENTDLKFRVRVDPDMCQTNHRKELPMSTVIASCIFVGIILSEVAATMYDYWAVGEKNRWIVAFSLWKNFSSLISVKKSQDDIEAIHGIRFLNAGLLVIAHKCMALFFVPYVNRTEMIEK</sequence>
<name>A0A482VVM5_ASBVE</name>
<keyword evidence="4" id="KW-1185">Reference proteome</keyword>
<keyword evidence="1" id="KW-1133">Transmembrane helix</keyword>
<evidence type="ECO:0000313" key="4">
    <source>
        <dbReference type="Proteomes" id="UP000292052"/>
    </source>
</evidence>
<keyword evidence="1" id="KW-0472">Membrane</keyword>
<organism evidence="3 4">
    <name type="scientific">Asbolus verrucosus</name>
    <name type="common">Desert ironclad beetle</name>
    <dbReference type="NCBI Taxonomy" id="1661398"/>
    <lineage>
        <taxon>Eukaryota</taxon>
        <taxon>Metazoa</taxon>
        <taxon>Ecdysozoa</taxon>
        <taxon>Arthropoda</taxon>
        <taxon>Hexapoda</taxon>
        <taxon>Insecta</taxon>
        <taxon>Pterygota</taxon>
        <taxon>Neoptera</taxon>
        <taxon>Endopterygota</taxon>
        <taxon>Coleoptera</taxon>
        <taxon>Polyphaga</taxon>
        <taxon>Cucujiformia</taxon>
        <taxon>Tenebrionidae</taxon>
        <taxon>Pimeliinae</taxon>
        <taxon>Asbolus</taxon>
    </lineage>
</organism>
<accession>A0A482VVM5</accession>
<dbReference type="EMBL" id="QDEB01058706">
    <property type="protein sequence ID" value="RZC36810.1"/>
    <property type="molecule type" value="Genomic_DNA"/>
</dbReference>
<reference evidence="3 4" key="1">
    <citation type="submission" date="2017-03" db="EMBL/GenBank/DDBJ databases">
        <title>Genome of the blue death feigning beetle - Asbolus verrucosus.</title>
        <authorList>
            <person name="Rider S.D."/>
        </authorList>
    </citation>
    <scope>NUCLEOTIDE SEQUENCE [LARGE SCALE GENOMIC DNA]</scope>
    <source>
        <strain evidence="3">Butters</strain>
        <tissue evidence="3">Head and leg muscle</tissue>
    </source>
</reference>